<name>A0A166N7Q6_EXIGL</name>
<gene>
    <name evidence="2" type="ORF">EXIGLDRAFT_499533</name>
</gene>
<evidence type="ECO:0000313" key="2">
    <source>
        <dbReference type="EMBL" id="KZV78850.1"/>
    </source>
</evidence>
<accession>A0A166N7Q6</accession>
<evidence type="ECO:0000313" key="3">
    <source>
        <dbReference type="Proteomes" id="UP000077266"/>
    </source>
</evidence>
<dbReference type="InParanoid" id="A0A166N7Q6"/>
<dbReference type="Proteomes" id="UP000077266">
    <property type="component" value="Unassembled WGS sequence"/>
</dbReference>
<sequence length="113" mass="12531">MWCSRIRIDDASCSSCVPTDGIGACQLKESRSSARRPTTYPHYKVSQRCAAMATREQGPMQGHARIRQQTPRQRFSKEQRAQSAPAGLISGTWARGGHSIKHGAYIAIAMRWA</sequence>
<proteinExistence type="predicted"/>
<evidence type="ECO:0000256" key="1">
    <source>
        <dbReference type="SAM" id="MobiDB-lite"/>
    </source>
</evidence>
<protein>
    <submittedName>
        <fullName evidence="2">Uncharacterized protein</fullName>
    </submittedName>
</protein>
<dbReference type="AlphaFoldDB" id="A0A166N7Q6"/>
<feature type="region of interest" description="Disordered" evidence="1">
    <location>
        <begin position="55"/>
        <end position="89"/>
    </location>
</feature>
<reference evidence="2 3" key="1">
    <citation type="journal article" date="2016" name="Mol. Biol. Evol.">
        <title>Comparative Genomics of Early-Diverging Mushroom-Forming Fungi Provides Insights into the Origins of Lignocellulose Decay Capabilities.</title>
        <authorList>
            <person name="Nagy L.G."/>
            <person name="Riley R."/>
            <person name="Tritt A."/>
            <person name="Adam C."/>
            <person name="Daum C."/>
            <person name="Floudas D."/>
            <person name="Sun H."/>
            <person name="Yadav J.S."/>
            <person name="Pangilinan J."/>
            <person name="Larsson K.H."/>
            <person name="Matsuura K."/>
            <person name="Barry K."/>
            <person name="Labutti K."/>
            <person name="Kuo R."/>
            <person name="Ohm R.A."/>
            <person name="Bhattacharya S.S."/>
            <person name="Shirouzu T."/>
            <person name="Yoshinaga Y."/>
            <person name="Martin F.M."/>
            <person name="Grigoriev I.V."/>
            <person name="Hibbett D.S."/>
        </authorList>
    </citation>
    <scope>NUCLEOTIDE SEQUENCE [LARGE SCALE GENOMIC DNA]</scope>
    <source>
        <strain evidence="2 3">HHB12029</strain>
    </source>
</reference>
<keyword evidence="3" id="KW-1185">Reference proteome</keyword>
<organism evidence="2 3">
    <name type="scientific">Exidia glandulosa HHB12029</name>
    <dbReference type="NCBI Taxonomy" id="1314781"/>
    <lineage>
        <taxon>Eukaryota</taxon>
        <taxon>Fungi</taxon>
        <taxon>Dikarya</taxon>
        <taxon>Basidiomycota</taxon>
        <taxon>Agaricomycotina</taxon>
        <taxon>Agaricomycetes</taxon>
        <taxon>Auriculariales</taxon>
        <taxon>Exidiaceae</taxon>
        <taxon>Exidia</taxon>
    </lineage>
</organism>
<dbReference type="EMBL" id="KV426742">
    <property type="protein sequence ID" value="KZV78850.1"/>
    <property type="molecule type" value="Genomic_DNA"/>
</dbReference>